<name>A0ABP3VCM4_9BURK</name>
<evidence type="ECO:0000313" key="1">
    <source>
        <dbReference type="EMBL" id="GAA0755164.1"/>
    </source>
</evidence>
<dbReference type="Proteomes" id="UP001500279">
    <property type="component" value="Unassembled WGS sequence"/>
</dbReference>
<accession>A0ABP3VCM4</accession>
<evidence type="ECO:0000313" key="2">
    <source>
        <dbReference type="Proteomes" id="UP001500279"/>
    </source>
</evidence>
<proteinExistence type="predicted"/>
<reference evidence="2" key="1">
    <citation type="journal article" date="2019" name="Int. J. Syst. Evol. Microbiol.">
        <title>The Global Catalogue of Microorganisms (GCM) 10K type strain sequencing project: providing services to taxonomists for standard genome sequencing and annotation.</title>
        <authorList>
            <consortium name="The Broad Institute Genomics Platform"/>
            <consortium name="The Broad Institute Genome Sequencing Center for Infectious Disease"/>
            <person name="Wu L."/>
            <person name="Ma J."/>
        </authorList>
    </citation>
    <scope>NUCLEOTIDE SEQUENCE [LARGE SCALE GENOMIC DNA]</scope>
    <source>
        <strain evidence="2">JCM 15503</strain>
    </source>
</reference>
<comment type="caution">
    <text evidence="1">The sequence shown here is derived from an EMBL/GenBank/DDBJ whole genome shotgun (WGS) entry which is preliminary data.</text>
</comment>
<keyword evidence="2" id="KW-1185">Reference proteome</keyword>
<evidence type="ECO:0008006" key="3">
    <source>
        <dbReference type="Google" id="ProtNLM"/>
    </source>
</evidence>
<gene>
    <name evidence="1" type="ORF">GCM10009107_32390</name>
</gene>
<organism evidence="1 2">
    <name type="scientific">Ideonella azotifigens</name>
    <dbReference type="NCBI Taxonomy" id="513160"/>
    <lineage>
        <taxon>Bacteria</taxon>
        <taxon>Pseudomonadati</taxon>
        <taxon>Pseudomonadota</taxon>
        <taxon>Betaproteobacteria</taxon>
        <taxon>Burkholderiales</taxon>
        <taxon>Sphaerotilaceae</taxon>
        <taxon>Ideonella</taxon>
    </lineage>
</organism>
<dbReference type="Pfam" id="PF13689">
    <property type="entry name" value="DUF4154"/>
    <property type="match status" value="1"/>
</dbReference>
<dbReference type="InterPro" id="IPR025293">
    <property type="entry name" value="YfiR/HmsC-like"/>
</dbReference>
<protein>
    <recommendedName>
        <fullName evidence="3">DUF4154 domain-containing protein</fullName>
    </recommendedName>
</protein>
<dbReference type="EMBL" id="BAAAEW010000021">
    <property type="protein sequence ID" value="GAA0755164.1"/>
    <property type="molecule type" value="Genomic_DNA"/>
</dbReference>
<dbReference type="RefSeq" id="WP_231013024.1">
    <property type="nucleotide sequence ID" value="NZ_BAAAEW010000021.1"/>
</dbReference>
<sequence>MRLSCTSFFRRLCWLPGLAVLGLPLAHAVERADLESAIVYNLLQYVEWPAEALPAAGGALVLCLAQGSPLRGPVKSLEGRPVGPLRLAVRTLEPAEAPHGCHALFIDGEPPARHRPPRATALLLIGDGPAQPDDGITIRLAQADGRMVFEIDLVEAREARLQVSSRLLRLARKVTG</sequence>